<evidence type="ECO:0000259" key="4">
    <source>
        <dbReference type="Pfam" id="PF03135"/>
    </source>
</evidence>
<name>A0ABQ6QGU8_9GAMM</name>
<dbReference type="PANTHER" id="PTHR30121:SF12">
    <property type="entry name" value="TYPE IV SECRETION SYSTEM PROTEIN CAGE"/>
    <property type="match status" value="1"/>
</dbReference>
<keyword evidence="2" id="KW-0547">Nucleotide-binding</keyword>
<dbReference type="InterPro" id="IPR043964">
    <property type="entry name" value="P-loop_TraG"/>
</dbReference>
<dbReference type="Pfam" id="PF03135">
    <property type="entry name" value="CagE_TrbE_VirB"/>
    <property type="match status" value="1"/>
</dbReference>
<dbReference type="Pfam" id="PF19044">
    <property type="entry name" value="P-loop_TraG"/>
    <property type="match status" value="1"/>
</dbReference>
<comment type="caution">
    <text evidence="6">The sequence shown here is derived from an EMBL/GenBank/DDBJ whole genome shotgun (WGS) entry which is preliminary data.</text>
</comment>
<sequence length="846" mass="94498">MLIKLKDYRDKLQSYSDLLNWWGLVADGVVETYSGHLLASWYFRGEDQASSSPAELNSLSAKINSLLCSVLDGAWSIHVDASRMYTSDYAARGAFPDPTTLVIDEERRAAYEAEGSHLESMHALTLCWEVPRLAAAKVEGWVFGDGDDAKDAATHHDRMLEKFIEKCAEFEHGLSHLVQTRRMKSYVNGQDEFGRDIVFDEQLEFLEFCATLESRPVRLPAVPVYLNREIGRVGLVVDPLIAQVGFATGNVIRLGERKLVRALTLSGFPDESKPAILKALDQMGFEYRWNTRFILMEQHVAEEVLTKESKKWAQKKYSFIDQMKGRTDRLDPDAAEMEGQCKAALAEVKSNLVRYGHYTSTIVVADESIELLAEKCKNIVTLLRNQGFAVHQEDVGNADAFIGTMPGNRLCNVRGAPTSTLALADMLPLTSIWAGPEKHPSPLYPPDSPPLLWCETVGSTPFRLSLHVDDVGHTLVLGPTGAGKTTALNTFIAQHFRYPGARVFGFDRKYGSYALCKGSGGDFYDIGGPNSSLTFAPLFDVRTSADRAWATDWLETCCLLQGQQVSPSQRQSIGNAVKELTTSETNGRSMSELVNMIQDQQIRTALEHYTLKGQMGELLDGESDTLATGHFMMFEMEHLADMGEKNLVPVLLYLFRQLEKRLDGTPTLVPLDESWLMLSHPLFRGKLQEWLKTWRSKGANVVLATQEPADVMKSAIRDVVLASCPTRILLANPDAAGVQREMYEMLGCNETEISIIADATKKRDYYYKSPVGRRLFSLGLQPVTLAFVGASGKAAVNKVIALEEEHGRDWPAVWLEQTGVEKDAYERTNHWTGYFSEWANFWRNVA</sequence>
<keyword evidence="7" id="KW-1185">Reference proteome</keyword>
<evidence type="ECO:0000256" key="1">
    <source>
        <dbReference type="ARBA" id="ARBA00006512"/>
    </source>
</evidence>
<reference evidence="7" key="1">
    <citation type="submission" date="2023-07" db="EMBL/GenBank/DDBJ databases">
        <title>Genome sequence of Stenotrophomonas sp. Alg010 isolated from Sargassum waste.</title>
        <authorList>
            <person name="Mohapatra"/>
            <person name="B.R."/>
        </authorList>
    </citation>
    <scope>NUCLEOTIDE SEQUENCE [LARGE SCALE GENOMIC DNA]</scope>
    <source>
        <strain evidence="7">Alg010</strain>
    </source>
</reference>
<gene>
    <name evidence="6" type="ORF">STENOSP10_30070</name>
</gene>
<evidence type="ECO:0000259" key="5">
    <source>
        <dbReference type="Pfam" id="PF19044"/>
    </source>
</evidence>
<dbReference type="SUPFAM" id="SSF52540">
    <property type="entry name" value="P-loop containing nucleoside triphosphate hydrolases"/>
    <property type="match status" value="1"/>
</dbReference>
<dbReference type="InterPro" id="IPR051162">
    <property type="entry name" value="T4SS_component"/>
</dbReference>
<keyword evidence="3" id="KW-0067">ATP-binding</keyword>
<organism evidence="6 7">
    <name type="scientific">Stenotrophomonas sepilia</name>
    <dbReference type="NCBI Taxonomy" id="2860290"/>
    <lineage>
        <taxon>Bacteria</taxon>
        <taxon>Pseudomonadati</taxon>
        <taxon>Pseudomonadota</taxon>
        <taxon>Gammaproteobacteria</taxon>
        <taxon>Lysobacterales</taxon>
        <taxon>Lysobacteraceae</taxon>
        <taxon>Stenotrophomonas</taxon>
        <taxon>Stenotrophomonas maltophilia group</taxon>
    </lineage>
</organism>
<comment type="similarity">
    <text evidence="1">Belongs to the TrbE/VirB4 family.</text>
</comment>
<evidence type="ECO:0000313" key="6">
    <source>
        <dbReference type="EMBL" id="GMR28786.1"/>
    </source>
</evidence>
<dbReference type="Gene3D" id="3.40.50.300">
    <property type="entry name" value="P-loop containing nucleotide triphosphate hydrolases"/>
    <property type="match status" value="2"/>
</dbReference>
<evidence type="ECO:0000313" key="7">
    <source>
        <dbReference type="Proteomes" id="UP001306668"/>
    </source>
</evidence>
<evidence type="ECO:0000256" key="2">
    <source>
        <dbReference type="ARBA" id="ARBA00022741"/>
    </source>
</evidence>
<dbReference type="InterPro" id="IPR027417">
    <property type="entry name" value="P-loop_NTPase"/>
</dbReference>
<dbReference type="RefSeq" id="WP_338167977.1">
    <property type="nucleotide sequence ID" value="NZ_BTRJ01000034.1"/>
</dbReference>
<dbReference type="Proteomes" id="UP001306668">
    <property type="component" value="Unassembled WGS sequence"/>
</dbReference>
<feature type="domain" description="TraG P-loop" evidence="5">
    <location>
        <begin position="602"/>
        <end position="763"/>
    </location>
</feature>
<evidence type="ECO:0000256" key="3">
    <source>
        <dbReference type="ARBA" id="ARBA00022840"/>
    </source>
</evidence>
<proteinExistence type="inferred from homology"/>
<dbReference type="EMBL" id="BTRJ01000034">
    <property type="protein sequence ID" value="GMR28786.1"/>
    <property type="molecule type" value="Genomic_DNA"/>
</dbReference>
<dbReference type="PANTHER" id="PTHR30121">
    <property type="entry name" value="UNCHARACTERIZED PROTEIN YJGR-RELATED"/>
    <property type="match status" value="1"/>
</dbReference>
<accession>A0ABQ6QGU8</accession>
<protein>
    <submittedName>
        <fullName evidence="6">Conjugal transfer protein TrbE</fullName>
    </submittedName>
</protein>
<feature type="domain" description="CagE TrbE VirB component of type IV transporter system central" evidence="4">
    <location>
        <begin position="194"/>
        <end position="414"/>
    </location>
</feature>
<dbReference type="InterPro" id="IPR018145">
    <property type="entry name" value="CagE_TrbE_VirB_cntrl_dom"/>
</dbReference>